<organism evidence="1 2">
    <name type="scientific">Nocardia higoensis</name>
    <dbReference type="NCBI Taxonomy" id="228599"/>
    <lineage>
        <taxon>Bacteria</taxon>
        <taxon>Bacillati</taxon>
        <taxon>Actinomycetota</taxon>
        <taxon>Actinomycetes</taxon>
        <taxon>Mycobacteriales</taxon>
        <taxon>Nocardiaceae</taxon>
        <taxon>Nocardia</taxon>
    </lineage>
</organism>
<dbReference type="Pfam" id="PF03352">
    <property type="entry name" value="Adenine_glyco"/>
    <property type="match status" value="1"/>
</dbReference>
<dbReference type="InterPro" id="IPR004597">
    <property type="entry name" value="Tag"/>
</dbReference>
<dbReference type="InterPro" id="IPR052891">
    <property type="entry name" value="DNA-3mA_glycosylase"/>
</dbReference>
<sequence length="217" mass="24042">MTAPVDGDGHHRCSWARFTQDSPSARLYREYHDFEWGVPLRGADAMFERVCLEAFQSGLSWITILRKRESFRRAFDGFRIERVAAFGAADVERLLADSGIVRNRAKIEAAIGNARVAAELDTALDELVWSFAPPARPRPRDGAEIPATSAESVALAKELKRRGFRFVGPTTAYALMQATGMVDDHLADCWVGGEAHRAAAAITFRTQVSTMIGDREE</sequence>
<proteinExistence type="predicted"/>
<keyword evidence="2" id="KW-1185">Reference proteome</keyword>
<name>A0ABS0D9Z8_9NOCA</name>
<comment type="caution">
    <text evidence="1">The sequence shown here is derived from an EMBL/GenBank/DDBJ whole genome shotgun (WGS) entry which is preliminary data.</text>
</comment>
<dbReference type="PANTHER" id="PTHR30037:SF4">
    <property type="entry name" value="DNA-3-METHYLADENINE GLYCOSYLASE I"/>
    <property type="match status" value="1"/>
</dbReference>
<dbReference type="InterPro" id="IPR011257">
    <property type="entry name" value="DNA_glycosylase"/>
</dbReference>
<dbReference type="InterPro" id="IPR005019">
    <property type="entry name" value="Adenine_glyco"/>
</dbReference>
<gene>
    <name evidence="1" type="ORF">IU449_12205</name>
</gene>
<dbReference type="Gene3D" id="1.10.340.30">
    <property type="entry name" value="Hypothetical protein, domain 2"/>
    <property type="match status" value="1"/>
</dbReference>
<reference evidence="1 2" key="1">
    <citation type="submission" date="2020-10" db="EMBL/GenBank/DDBJ databases">
        <title>Identification of Nocardia species via Next-generation sequencing and recognition of intraspecies genetic diversity.</title>
        <authorList>
            <person name="Li P."/>
            <person name="Li P."/>
            <person name="Lu B."/>
        </authorList>
    </citation>
    <scope>NUCLEOTIDE SEQUENCE [LARGE SCALE GENOMIC DNA]</scope>
    <source>
        <strain evidence="1 2">BJ06-0143</strain>
    </source>
</reference>
<accession>A0ABS0D9Z8</accession>
<evidence type="ECO:0000313" key="1">
    <source>
        <dbReference type="EMBL" id="MBF6355296.1"/>
    </source>
</evidence>
<dbReference type="SUPFAM" id="SSF48150">
    <property type="entry name" value="DNA-glycosylase"/>
    <property type="match status" value="1"/>
</dbReference>
<dbReference type="Proteomes" id="UP000707731">
    <property type="component" value="Unassembled WGS sequence"/>
</dbReference>
<dbReference type="EMBL" id="JADLQN010000001">
    <property type="protein sequence ID" value="MBF6355296.1"/>
    <property type="molecule type" value="Genomic_DNA"/>
</dbReference>
<dbReference type="RefSeq" id="WP_195001910.1">
    <property type="nucleotide sequence ID" value="NZ_JADLQN010000001.1"/>
</dbReference>
<dbReference type="PANTHER" id="PTHR30037">
    <property type="entry name" value="DNA-3-METHYLADENINE GLYCOSYLASE 1"/>
    <property type="match status" value="1"/>
</dbReference>
<evidence type="ECO:0000313" key="2">
    <source>
        <dbReference type="Proteomes" id="UP000707731"/>
    </source>
</evidence>
<dbReference type="NCBIfam" id="TIGR00624">
    <property type="entry name" value="tag"/>
    <property type="match status" value="1"/>
</dbReference>
<protein>
    <submittedName>
        <fullName evidence="1">DNA-3-methyladenine glycosylase I</fullName>
    </submittedName>
</protein>